<dbReference type="CDD" id="cd03360">
    <property type="entry name" value="LbH_AT_putative"/>
    <property type="match status" value="1"/>
</dbReference>
<dbReference type="PANTHER" id="PTHR43300:SF7">
    <property type="entry name" value="UDP-N-ACETYLBACILLOSAMINE N-ACETYLTRANSFERASE"/>
    <property type="match status" value="1"/>
</dbReference>
<evidence type="ECO:0000313" key="8">
    <source>
        <dbReference type="EMBL" id="GAK99716.1"/>
    </source>
</evidence>
<dbReference type="InterPro" id="IPR018357">
    <property type="entry name" value="Hexapep_transf_CS"/>
</dbReference>
<dbReference type="AlphaFoldDB" id="A0A090QW80"/>
<feature type="binding site" evidence="6">
    <location>
        <position position="60"/>
    </location>
    <ligand>
        <name>substrate</name>
    </ligand>
</feature>
<dbReference type="NCBIfam" id="TIGR03570">
    <property type="entry name" value="NeuD_NnaD"/>
    <property type="match status" value="1"/>
</dbReference>
<feature type="binding site" evidence="6">
    <location>
        <begin position="32"/>
        <end position="33"/>
    </location>
    <ligand>
        <name>substrate</name>
    </ligand>
</feature>
<evidence type="ECO:0000256" key="2">
    <source>
        <dbReference type="ARBA" id="ARBA00022679"/>
    </source>
</evidence>
<organism evidence="8 9">
    <name type="scientific">Nonlabens ulvanivorans</name>
    <name type="common">Persicivirga ulvanivorans</name>
    <dbReference type="NCBI Taxonomy" id="906888"/>
    <lineage>
        <taxon>Bacteria</taxon>
        <taxon>Pseudomonadati</taxon>
        <taxon>Bacteroidota</taxon>
        <taxon>Flavobacteriia</taxon>
        <taxon>Flavobacteriales</taxon>
        <taxon>Flavobacteriaceae</taxon>
        <taxon>Nonlabens</taxon>
    </lineage>
</organism>
<comment type="caution">
    <text evidence="8">The sequence shown here is derived from an EMBL/GenBank/DDBJ whole genome shotgun (WGS) entry which is preliminary data.</text>
</comment>
<feature type="active site" description="Proton acceptor" evidence="5">
    <location>
        <position position="125"/>
    </location>
</feature>
<evidence type="ECO:0000256" key="6">
    <source>
        <dbReference type="PIRSR" id="PIRSR620019-2"/>
    </source>
</evidence>
<sequence length="198" mass="20746">MDDLYIYGASGHGKVVLDAAFKSGTNSITFIDDDKNLNNFKEFRVLHKLPKGSPYIIAIGNNKIREKIQKHHGSESLVSVRHPNAAISSSSVIGDGTLICVNAIVNPDVVIGLSCIINSAAVVEHDCNIGDVVHISPNATICGNVKIGKGTHIGAAAVILPNLTIGKWVTVGAGSVVIRDIPDGATVVGNPAKIIKIK</sequence>
<evidence type="ECO:0000313" key="9">
    <source>
        <dbReference type="Proteomes" id="UP000029226"/>
    </source>
</evidence>
<evidence type="ECO:0000256" key="5">
    <source>
        <dbReference type="PIRSR" id="PIRSR620019-1"/>
    </source>
</evidence>
<evidence type="ECO:0000256" key="4">
    <source>
        <dbReference type="ARBA" id="ARBA00023315"/>
    </source>
</evidence>
<keyword evidence="4" id="KW-0012">Acyltransferase</keyword>
<dbReference type="SUPFAM" id="SSF51161">
    <property type="entry name" value="Trimeric LpxA-like enzymes"/>
    <property type="match status" value="1"/>
</dbReference>
<dbReference type="Pfam" id="PF00132">
    <property type="entry name" value="Hexapep"/>
    <property type="match status" value="1"/>
</dbReference>
<feature type="binding site" evidence="6">
    <location>
        <begin position="10"/>
        <end position="12"/>
    </location>
    <ligand>
        <name>substrate</name>
    </ligand>
</feature>
<dbReference type="Pfam" id="PF17836">
    <property type="entry name" value="PglD_N"/>
    <property type="match status" value="1"/>
</dbReference>
<evidence type="ECO:0000259" key="7">
    <source>
        <dbReference type="Pfam" id="PF17836"/>
    </source>
</evidence>
<dbReference type="PROSITE" id="PS00101">
    <property type="entry name" value="HEXAPEP_TRANSFERASES"/>
    <property type="match status" value="1"/>
</dbReference>
<dbReference type="InterPro" id="IPR020019">
    <property type="entry name" value="AcTrfase_PglD-like"/>
</dbReference>
<feature type="binding site" evidence="6">
    <location>
        <position position="134"/>
    </location>
    <ligand>
        <name>acetyl-CoA</name>
        <dbReference type="ChEBI" id="CHEBI:57288"/>
    </ligand>
</feature>
<dbReference type="Gene3D" id="2.160.10.10">
    <property type="entry name" value="Hexapeptide repeat proteins"/>
    <property type="match status" value="1"/>
</dbReference>
<dbReference type="Proteomes" id="UP000029226">
    <property type="component" value="Unassembled WGS sequence"/>
</dbReference>
<accession>A0A090QW80</accession>
<dbReference type="InterPro" id="IPR011004">
    <property type="entry name" value="Trimer_LpxA-like_sf"/>
</dbReference>
<dbReference type="EMBL" id="BBMM01000003">
    <property type="protein sequence ID" value="GAK99716.1"/>
    <property type="molecule type" value="Genomic_DNA"/>
</dbReference>
<gene>
    <name evidence="8" type="ORF">JCM19314_901</name>
</gene>
<comment type="similarity">
    <text evidence="1">Belongs to the transferase hexapeptide repeat family.</text>
</comment>
<feature type="site" description="Increases basicity of active site His" evidence="5">
    <location>
        <position position="126"/>
    </location>
</feature>
<dbReference type="GO" id="GO:0016746">
    <property type="term" value="F:acyltransferase activity"/>
    <property type="evidence" value="ECO:0007669"/>
    <property type="project" value="UniProtKB-KW"/>
</dbReference>
<protein>
    <submittedName>
        <fullName evidence="8">Acetyltransferase</fullName>
    </submittedName>
</protein>
<dbReference type="InterPro" id="IPR041561">
    <property type="entry name" value="PglD_N"/>
</dbReference>
<dbReference type="RefSeq" id="WP_042246753.1">
    <property type="nucleotide sequence ID" value="NZ_CP138994.1"/>
</dbReference>
<dbReference type="InterPro" id="IPR001451">
    <property type="entry name" value="Hexapep"/>
</dbReference>
<evidence type="ECO:0000256" key="1">
    <source>
        <dbReference type="ARBA" id="ARBA00007274"/>
    </source>
</evidence>
<feature type="domain" description="PglD N-terminal" evidence="7">
    <location>
        <begin position="4"/>
        <end position="70"/>
    </location>
</feature>
<proteinExistence type="inferred from homology"/>
<keyword evidence="2 8" id="KW-0808">Transferase</keyword>
<evidence type="ECO:0000256" key="3">
    <source>
        <dbReference type="ARBA" id="ARBA00022737"/>
    </source>
</evidence>
<name>A0A090QW80_NONUL</name>
<reference evidence="8 9" key="1">
    <citation type="journal article" date="2014" name="Genome Announc.">
        <title>Draft Genome Sequences of Marine Flavobacterium Nonlabens Strains NR17, NR24, NR27, NR32, NR33, and Ara13.</title>
        <authorList>
            <person name="Nakanishi M."/>
            <person name="Meirelles P."/>
            <person name="Suzuki R."/>
            <person name="Takatani N."/>
            <person name="Mino S."/>
            <person name="Suda W."/>
            <person name="Oshima K."/>
            <person name="Hattori M."/>
            <person name="Ohkuma M."/>
            <person name="Hosokawa M."/>
            <person name="Miyashita K."/>
            <person name="Thompson F.L."/>
            <person name="Niwa A."/>
            <person name="Sawabe T."/>
            <person name="Sawabe T."/>
        </authorList>
    </citation>
    <scope>NUCLEOTIDE SEQUENCE [LARGE SCALE GENOMIC DNA]</scope>
    <source>
        <strain evidence="9">JCM19314</strain>
    </source>
</reference>
<keyword evidence="3" id="KW-0677">Repeat</keyword>
<dbReference type="PANTHER" id="PTHR43300">
    <property type="entry name" value="ACETYLTRANSFERASE"/>
    <property type="match status" value="1"/>
</dbReference>
<dbReference type="InterPro" id="IPR050179">
    <property type="entry name" value="Trans_hexapeptide_repeat"/>
</dbReference>
<dbReference type="Gene3D" id="3.40.50.20">
    <property type="match status" value="1"/>
</dbReference>